<dbReference type="AlphaFoldDB" id="A0A379E781"/>
<dbReference type="InterPro" id="IPR008969">
    <property type="entry name" value="CarboxyPept-like_regulatory"/>
</dbReference>
<dbReference type="Proteomes" id="UP000254156">
    <property type="component" value="Unassembled WGS sequence"/>
</dbReference>
<name>A0A379E781_9PORP</name>
<evidence type="ECO:0000259" key="2">
    <source>
        <dbReference type="Pfam" id="PF07715"/>
    </source>
</evidence>
<dbReference type="Pfam" id="PF07715">
    <property type="entry name" value="Plug"/>
    <property type="match status" value="1"/>
</dbReference>
<keyword evidence="1" id="KW-0732">Signal</keyword>
<dbReference type="InterPro" id="IPR037066">
    <property type="entry name" value="Plug_dom_sf"/>
</dbReference>
<feature type="domain" description="TonB-dependent receptor plug" evidence="2">
    <location>
        <begin position="151"/>
        <end position="213"/>
    </location>
</feature>
<evidence type="ECO:0000313" key="4">
    <source>
        <dbReference type="EMBL" id="SUB88573.1"/>
    </source>
</evidence>
<dbReference type="RefSeq" id="WP_025004029.1">
    <property type="nucleotide sequence ID" value="NZ_UGTF01000002.1"/>
</dbReference>
<dbReference type="InterPro" id="IPR041700">
    <property type="entry name" value="OMP_b-brl_3"/>
</dbReference>
<feature type="domain" description="Outer membrane protein beta-barrel" evidence="3">
    <location>
        <begin position="400"/>
        <end position="744"/>
    </location>
</feature>
<feature type="chain" id="PRO_5017003758" evidence="1">
    <location>
        <begin position="23"/>
        <end position="770"/>
    </location>
</feature>
<feature type="signal peptide" evidence="1">
    <location>
        <begin position="1"/>
        <end position="22"/>
    </location>
</feature>
<dbReference type="Gene3D" id="2.170.130.10">
    <property type="entry name" value="TonB-dependent receptor, plug domain"/>
    <property type="match status" value="1"/>
</dbReference>
<reference evidence="4 5" key="1">
    <citation type="submission" date="2018-06" db="EMBL/GenBank/DDBJ databases">
        <authorList>
            <consortium name="Pathogen Informatics"/>
            <person name="Doyle S."/>
        </authorList>
    </citation>
    <scope>NUCLEOTIDE SEQUENCE [LARGE SCALE GENOMIC DNA]</scope>
    <source>
        <strain evidence="4 5">NCTC11632</strain>
    </source>
</reference>
<organism evidence="4 5">
    <name type="scientific">Porphyromonas macacae</name>
    <dbReference type="NCBI Taxonomy" id="28115"/>
    <lineage>
        <taxon>Bacteria</taxon>
        <taxon>Pseudomonadati</taxon>
        <taxon>Bacteroidota</taxon>
        <taxon>Bacteroidia</taxon>
        <taxon>Bacteroidales</taxon>
        <taxon>Porphyromonadaceae</taxon>
        <taxon>Porphyromonas</taxon>
    </lineage>
</organism>
<dbReference type="SUPFAM" id="SSF56935">
    <property type="entry name" value="Porins"/>
    <property type="match status" value="1"/>
</dbReference>
<dbReference type="InterPro" id="IPR012910">
    <property type="entry name" value="Plug_dom"/>
</dbReference>
<gene>
    <name evidence="4" type="ORF">NCTC11632_00644</name>
</gene>
<dbReference type="SUPFAM" id="SSF49464">
    <property type="entry name" value="Carboxypeptidase regulatory domain-like"/>
    <property type="match status" value="1"/>
</dbReference>
<dbReference type="Gene3D" id="2.60.40.1120">
    <property type="entry name" value="Carboxypeptidase-like, regulatory domain"/>
    <property type="match status" value="1"/>
</dbReference>
<dbReference type="Pfam" id="PF14905">
    <property type="entry name" value="OMP_b-brl_3"/>
    <property type="match status" value="1"/>
</dbReference>
<proteinExistence type="predicted"/>
<protein>
    <submittedName>
        <fullName evidence="4">Outer membrane cobalamin receptor protein</fullName>
    </submittedName>
</protein>
<evidence type="ECO:0000259" key="3">
    <source>
        <dbReference type="Pfam" id="PF14905"/>
    </source>
</evidence>
<accession>A0A379E781</accession>
<keyword evidence="4" id="KW-0675">Receptor</keyword>
<evidence type="ECO:0000313" key="5">
    <source>
        <dbReference type="Proteomes" id="UP000254156"/>
    </source>
</evidence>
<sequence length="770" mass="88180">MKRILFSFFCLISIHLNIEVYAQDTVTLNGRIQDKGGDPVLSATVVLESVTTSQKYGTITDASGIFEIDKIPKGNYVLSLRCIGYVSKSQKLKMETNRSLSPITMEEDVRILSEVVVVSSHTRVKPTGEISVRLQGNPIAQGKSLMDVLRYIRGVEVFNNNILVNGKEGTHIYLGDRKISLQEFQSIPPSMIKNIEVFPNAGVSFGKDATGGVIKITLRDERGVLGSLGLSAQVDKHGFIEGLISSAVQYQKGKYTFYNNLKTGLGSYRNRYERKDVLSSLTTMKEVDIEKKERAIIDNAGIKYQITPKQDISFYGGAYWVWNDMEQLNKTDGVRSLETQVDKGFYELNAGLFYKLRLSAGKESSFTAKIEYLKQKSSEDNEYRLSREDKGHLTQKLGYLEFEPRIDLNFSNGNQFRAGFLLNQLRDNNRMDGIGNPLLHEIKAQDFKIAGEDYSPWVEFSKLIGQKIYLQSGLRYQTTNMRYRDRLYPDADYSVTHSGIYPNLQLQYMINPKRQSGLSLAYRRDFSLPNYGYYSPIAIYQTEHLYSIGNRKLRQEKYNIVELNYYIDRRWTITYRLRSGKDVIHIMTHQDENNPLLFYTRPENAGSLLQNYLSLSYTHRPFAGWNTNNRLFVKNNNESMPNRKVHDTSFGWSSTQQFRLKKNMGFTFSFAGETAQKRLSYETGAVYGVDAGAYVTLFDSRMYINFSMTNLLHSKNELITRSSNVEMHRIDLSPRTRLKLSISWNFSSGDKIKRSQGGIVKSPHRENPIL</sequence>
<evidence type="ECO:0000256" key="1">
    <source>
        <dbReference type="SAM" id="SignalP"/>
    </source>
</evidence>
<dbReference type="EMBL" id="UGTF01000002">
    <property type="protein sequence ID" value="SUB88573.1"/>
    <property type="molecule type" value="Genomic_DNA"/>
</dbReference>
<dbReference type="Pfam" id="PF13715">
    <property type="entry name" value="CarbopepD_reg_2"/>
    <property type="match status" value="1"/>
</dbReference>